<dbReference type="Gene3D" id="3.40.50.300">
    <property type="entry name" value="P-loop containing nucleotide triphosphate hydrolases"/>
    <property type="match status" value="1"/>
</dbReference>
<evidence type="ECO:0000259" key="10">
    <source>
        <dbReference type="PROSITE" id="PS50893"/>
    </source>
</evidence>
<evidence type="ECO:0000256" key="7">
    <source>
        <dbReference type="ARBA" id="ARBA00022989"/>
    </source>
</evidence>
<dbReference type="CDD" id="cd18541">
    <property type="entry name" value="ABC_6TM_TmrB_like"/>
    <property type="match status" value="1"/>
</dbReference>
<feature type="transmembrane region" description="Helical" evidence="9">
    <location>
        <begin position="316"/>
        <end position="337"/>
    </location>
</feature>
<dbReference type="PROSITE" id="PS50929">
    <property type="entry name" value="ABC_TM1F"/>
    <property type="match status" value="1"/>
</dbReference>
<dbReference type="FunFam" id="3.40.50.300:FF:000221">
    <property type="entry name" value="Multidrug ABC transporter ATP-binding protein"/>
    <property type="match status" value="1"/>
</dbReference>
<dbReference type="InterPro" id="IPR036640">
    <property type="entry name" value="ABC1_TM_sf"/>
</dbReference>
<keyword evidence="7 9" id="KW-1133">Transmembrane helix</keyword>
<dbReference type="PROSITE" id="PS50893">
    <property type="entry name" value="ABC_TRANSPORTER_2"/>
    <property type="match status" value="1"/>
</dbReference>
<feature type="domain" description="ABC transporter" evidence="10">
    <location>
        <begin position="371"/>
        <end position="606"/>
    </location>
</feature>
<feature type="domain" description="ABC transmembrane type-1" evidence="11">
    <location>
        <begin position="48"/>
        <end position="339"/>
    </location>
</feature>
<dbReference type="InterPro" id="IPR003593">
    <property type="entry name" value="AAA+_ATPase"/>
</dbReference>
<dbReference type="InterPro" id="IPR017871">
    <property type="entry name" value="ABC_transporter-like_CS"/>
</dbReference>
<gene>
    <name evidence="12" type="ORF">SAMN04487911_102195</name>
</gene>
<keyword evidence="4 9" id="KW-0812">Transmembrane</keyword>
<feature type="transmembrane region" description="Helical" evidence="9">
    <location>
        <begin position="170"/>
        <end position="189"/>
    </location>
</feature>
<evidence type="ECO:0000256" key="2">
    <source>
        <dbReference type="ARBA" id="ARBA00022448"/>
    </source>
</evidence>
<dbReference type="PANTHER" id="PTHR43394:SF1">
    <property type="entry name" value="ATP-BINDING CASSETTE SUB-FAMILY B MEMBER 10, MITOCHONDRIAL"/>
    <property type="match status" value="1"/>
</dbReference>
<accession>A0A1M6BGU4</accession>
<evidence type="ECO:0000256" key="1">
    <source>
        <dbReference type="ARBA" id="ARBA00004651"/>
    </source>
</evidence>
<evidence type="ECO:0000313" key="13">
    <source>
        <dbReference type="Proteomes" id="UP000184231"/>
    </source>
</evidence>
<dbReference type="SMART" id="SM00382">
    <property type="entry name" value="AAA"/>
    <property type="match status" value="1"/>
</dbReference>
<evidence type="ECO:0000256" key="5">
    <source>
        <dbReference type="ARBA" id="ARBA00022741"/>
    </source>
</evidence>
<dbReference type="SUPFAM" id="SSF90123">
    <property type="entry name" value="ABC transporter transmembrane region"/>
    <property type="match status" value="1"/>
</dbReference>
<keyword evidence="13" id="KW-1185">Reference proteome</keyword>
<sequence length="613" mass="69200">MAFITFVLAANYYLCQIAFYNLSFPVSDRMKELKHLNKYFKKYRFKLLVGIFITIVARVFQLVMPSYVKKSIEVVEDFIKNDILQAEAKDLLLQYILIIVGAAILSGFFTFLMRQTIINVSRYIEYDLKNEVFEHYQRLSLDFYKKNRTGDLMNRISEDVNQVRLYGGPAIMYGIQTLTLFVCLIPLMFIKAPTLALYALLPLPVLSVLIYVISKIIHHRSTIVQEFLSTLSAFTQESFSGVSVIKAYALEPKINAELKALANEGKDKSMNLAKVNAWFSPLMILLIGISNIFVIYVGGQQYINGEIESVGIIAEFILYVNMLTWPVAVVGWVTSIVQRAEASQKRINQFLQEEPAIVSHTAKETPIKGKIEFKNVSFTYQDTNITALNNISFTINQGETVAIIGKTGSGKSTILDLIARLYDINSGAIFIDDLPIQDLNLKNLRQAIGAVPQDAFLFSDTIKNNIKFGKENSTDEEVVAVAKKAVVHKNIMDFTKKYDTVLGERGITLSGGQKQRVSIARALIKNPQIYLFDDCLSAVDTETEEQILNQLKKESQDKTTLIVSHRVSSAKNADKILVLENGKLIQQGSHDQLNSVQGYYKELYKNQLSKKEK</sequence>
<dbReference type="SUPFAM" id="SSF52540">
    <property type="entry name" value="P-loop containing nucleoside triphosphate hydrolases"/>
    <property type="match status" value="1"/>
</dbReference>
<dbReference type="AlphaFoldDB" id="A0A1M6BGU4"/>
<dbReference type="InterPro" id="IPR027417">
    <property type="entry name" value="P-loop_NTPase"/>
</dbReference>
<feature type="transmembrane region" description="Helical" evidence="9">
    <location>
        <begin position="6"/>
        <end position="24"/>
    </location>
</feature>
<name>A0A1M6BGU4_9FLAO</name>
<dbReference type="Pfam" id="PF00005">
    <property type="entry name" value="ABC_tran"/>
    <property type="match status" value="1"/>
</dbReference>
<dbReference type="STRING" id="558155.SAMN04487911_102195"/>
<proteinExistence type="predicted"/>
<dbReference type="InterPro" id="IPR003439">
    <property type="entry name" value="ABC_transporter-like_ATP-bd"/>
</dbReference>
<keyword evidence="6 12" id="KW-0067">ATP-binding</keyword>
<comment type="subcellular location">
    <subcellularLocation>
        <location evidence="1">Cell membrane</location>
        <topology evidence="1">Multi-pass membrane protein</topology>
    </subcellularLocation>
</comment>
<keyword evidence="3" id="KW-1003">Cell membrane</keyword>
<dbReference type="InterPro" id="IPR039421">
    <property type="entry name" value="Type_1_exporter"/>
</dbReference>
<evidence type="ECO:0000256" key="9">
    <source>
        <dbReference type="SAM" id="Phobius"/>
    </source>
</evidence>
<reference evidence="12 13" key="1">
    <citation type="submission" date="2016-11" db="EMBL/GenBank/DDBJ databases">
        <authorList>
            <person name="Jaros S."/>
            <person name="Januszkiewicz K."/>
            <person name="Wedrychowicz H."/>
        </authorList>
    </citation>
    <scope>NUCLEOTIDE SEQUENCE [LARGE SCALE GENOMIC DNA]</scope>
    <source>
        <strain evidence="12 13">CGMCC 1.8863</strain>
    </source>
</reference>
<protein>
    <submittedName>
        <fullName evidence="12">ATP-binding cassette, subfamily B</fullName>
    </submittedName>
</protein>
<dbReference type="GO" id="GO:0015421">
    <property type="term" value="F:ABC-type oligopeptide transporter activity"/>
    <property type="evidence" value="ECO:0007669"/>
    <property type="project" value="TreeGrafter"/>
</dbReference>
<evidence type="ECO:0000256" key="4">
    <source>
        <dbReference type="ARBA" id="ARBA00022692"/>
    </source>
</evidence>
<dbReference type="EMBL" id="FQYX01000002">
    <property type="protein sequence ID" value="SHI47941.1"/>
    <property type="molecule type" value="Genomic_DNA"/>
</dbReference>
<evidence type="ECO:0000256" key="8">
    <source>
        <dbReference type="ARBA" id="ARBA00023136"/>
    </source>
</evidence>
<evidence type="ECO:0000256" key="6">
    <source>
        <dbReference type="ARBA" id="ARBA00022840"/>
    </source>
</evidence>
<dbReference type="GO" id="GO:0016887">
    <property type="term" value="F:ATP hydrolysis activity"/>
    <property type="evidence" value="ECO:0007669"/>
    <property type="project" value="InterPro"/>
</dbReference>
<feature type="transmembrane region" description="Helical" evidence="9">
    <location>
        <begin position="92"/>
        <end position="112"/>
    </location>
</feature>
<dbReference type="Pfam" id="PF00664">
    <property type="entry name" value="ABC_membrane"/>
    <property type="match status" value="1"/>
</dbReference>
<keyword evidence="8 9" id="KW-0472">Membrane</keyword>
<keyword evidence="5" id="KW-0547">Nucleotide-binding</keyword>
<feature type="transmembrane region" description="Helical" evidence="9">
    <location>
        <begin position="45"/>
        <end position="64"/>
    </location>
</feature>
<dbReference type="InterPro" id="IPR011527">
    <property type="entry name" value="ABC1_TM_dom"/>
</dbReference>
<dbReference type="PROSITE" id="PS00211">
    <property type="entry name" value="ABC_TRANSPORTER_1"/>
    <property type="match status" value="1"/>
</dbReference>
<evidence type="ECO:0000256" key="3">
    <source>
        <dbReference type="ARBA" id="ARBA00022475"/>
    </source>
</evidence>
<feature type="transmembrane region" description="Helical" evidence="9">
    <location>
        <begin position="275"/>
        <end position="296"/>
    </location>
</feature>
<dbReference type="Proteomes" id="UP000184231">
    <property type="component" value="Unassembled WGS sequence"/>
</dbReference>
<dbReference type="PANTHER" id="PTHR43394">
    <property type="entry name" value="ATP-DEPENDENT PERMEASE MDL1, MITOCHONDRIAL"/>
    <property type="match status" value="1"/>
</dbReference>
<evidence type="ECO:0000259" key="11">
    <source>
        <dbReference type="PROSITE" id="PS50929"/>
    </source>
</evidence>
<evidence type="ECO:0000313" key="12">
    <source>
        <dbReference type="EMBL" id="SHI47941.1"/>
    </source>
</evidence>
<dbReference type="Gene3D" id="1.20.1560.10">
    <property type="entry name" value="ABC transporter type 1, transmembrane domain"/>
    <property type="match status" value="1"/>
</dbReference>
<dbReference type="GO" id="GO:0005524">
    <property type="term" value="F:ATP binding"/>
    <property type="evidence" value="ECO:0007669"/>
    <property type="project" value="UniProtKB-KW"/>
</dbReference>
<dbReference type="GO" id="GO:0005886">
    <property type="term" value="C:plasma membrane"/>
    <property type="evidence" value="ECO:0007669"/>
    <property type="project" value="UniProtKB-SubCell"/>
</dbReference>
<organism evidence="12 13">
    <name type="scientific">Arenibacter nanhaiticus</name>
    <dbReference type="NCBI Taxonomy" id="558155"/>
    <lineage>
        <taxon>Bacteria</taxon>
        <taxon>Pseudomonadati</taxon>
        <taxon>Bacteroidota</taxon>
        <taxon>Flavobacteriia</taxon>
        <taxon>Flavobacteriales</taxon>
        <taxon>Flavobacteriaceae</taxon>
        <taxon>Arenibacter</taxon>
    </lineage>
</organism>
<feature type="transmembrane region" description="Helical" evidence="9">
    <location>
        <begin position="195"/>
        <end position="213"/>
    </location>
</feature>
<keyword evidence="2" id="KW-0813">Transport</keyword>